<dbReference type="GO" id="GO:0046416">
    <property type="term" value="P:D-amino acid metabolic process"/>
    <property type="evidence" value="ECO:0007669"/>
    <property type="project" value="InterPro"/>
</dbReference>
<evidence type="ECO:0000256" key="1">
    <source>
        <dbReference type="ARBA" id="ARBA00001974"/>
    </source>
</evidence>
<dbReference type="EC" id="1.4.3.3" evidence="6"/>
<evidence type="ECO:0000256" key="6">
    <source>
        <dbReference type="ARBA" id="ARBA00039101"/>
    </source>
</evidence>
<comment type="similarity">
    <text evidence="2">Belongs to the DAMOX/DASOX family.</text>
</comment>
<organism evidence="11 12">
    <name type="scientific">Variovorax paradoxus</name>
    <dbReference type="NCBI Taxonomy" id="34073"/>
    <lineage>
        <taxon>Bacteria</taxon>
        <taxon>Pseudomonadati</taxon>
        <taxon>Pseudomonadota</taxon>
        <taxon>Betaproteobacteria</taxon>
        <taxon>Burkholderiales</taxon>
        <taxon>Comamonadaceae</taxon>
        <taxon>Variovorax</taxon>
    </lineage>
</organism>
<protein>
    <recommendedName>
        <fullName evidence="7">D-amino-acid oxidase</fullName>
        <ecNumber evidence="6">1.4.3.3</ecNumber>
    </recommendedName>
</protein>
<feature type="non-terminal residue" evidence="11">
    <location>
        <position position="404"/>
    </location>
</feature>
<evidence type="ECO:0000256" key="8">
    <source>
        <dbReference type="ARBA" id="ARBA00049547"/>
    </source>
</evidence>
<sequence>MNGTQLPFRHAHVLGAGLMGRLVALALARAGCEVTVHDAGGPEADQAAARVAAAMLAPLAESAVAPPALVRMGLHSLGRWPQLLATLPQPVFFQQAGTLIVWHRQDAAEAERLAATLRRTQATVDGLSPMQPLDAPALAALEPALAGRFMRGWWLPGEGQLDNRGLLEALRAALEAEAGVTLHWHSPRSPDDFAPGPDARVIDCRGLGARAQWPQLRGVRGEVIRVHAPDVALHRPTRLVHPRYPLYIAPKPDHLFVIGATEIESQDLSPASVRSTMELLSAAYAVHPGFGEARILEIATQCRPTLPDNRPALRWRGPRVLQINGLYRHGFMIAPAMLDAAWQCLAGQAPTLAREFEIDIERREHPAQRRAARTRRARHPGRSHRAAGAAAAVRGGRQPRVRAA</sequence>
<proteinExistence type="inferred from homology"/>
<dbReference type="SUPFAM" id="SSF51905">
    <property type="entry name" value="FAD/NAD(P)-binding domain"/>
    <property type="match status" value="1"/>
</dbReference>
<evidence type="ECO:0000256" key="5">
    <source>
        <dbReference type="ARBA" id="ARBA00023002"/>
    </source>
</evidence>
<dbReference type="AlphaFoldDB" id="A0A2W5RDB0"/>
<dbReference type="SUPFAM" id="SSF54373">
    <property type="entry name" value="FAD-linked reductases, C-terminal domain"/>
    <property type="match status" value="1"/>
</dbReference>
<comment type="cofactor">
    <cofactor evidence="1">
        <name>FAD</name>
        <dbReference type="ChEBI" id="CHEBI:57692"/>
    </cofactor>
</comment>
<dbReference type="GO" id="GO:0071949">
    <property type="term" value="F:FAD binding"/>
    <property type="evidence" value="ECO:0007669"/>
    <property type="project" value="InterPro"/>
</dbReference>
<gene>
    <name evidence="11" type="ORF">DI563_25970</name>
</gene>
<dbReference type="Gene3D" id="3.50.50.60">
    <property type="entry name" value="FAD/NAD(P)-binding domain"/>
    <property type="match status" value="1"/>
</dbReference>
<dbReference type="InterPro" id="IPR036188">
    <property type="entry name" value="FAD/NAD-bd_sf"/>
</dbReference>
<evidence type="ECO:0000256" key="2">
    <source>
        <dbReference type="ARBA" id="ARBA00006730"/>
    </source>
</evidence>
<reference evidence="11 12" key="1">
    <citation type="submission" date="2017-08" db="EMBL/GenBank/DDBJ databases">
        <title>Infants hospitalized years apart are colonized by the same room-sourced microbial strains.</title>
        <authorList>
            <person name="Brooks B."/>
            <person name="Olm M.R."/>
            <person name="Firek B.A."/>
            <person name="Baker R."/>
            <person name="Thomas B.C."/>
            <person name="Morowitz M.J."/>
            <person name="Banfield J.F."/>
        </authorList>
    </citation>
    <scope>NUCLEOTIDE SEQUENCE [LARGE SCALE GENOMIC DNA]</scope>
    <source>
        <strain evidence="11">S2_005_003_R2_41</strain>
    </source>
</reference>
<keyword evidence="3" id="KW-0285">Flavoprotein</keyword>
<comment type="catalytic activity">
    <reaction evidence="8">
        <text>a D-alpha-amino acid + O2 + H2O = a 2-oxocarboxylate + H2O2 + NH4(+)</text>
        <dbReference type="Rhea" id="RHEA:21816"/>
        <dbReference type="ChEBI" id="CHEBI:15377"/>
        <dbReference type="ChEBI" id="CHEBI:15379"/>
        <dbReference type="ChEBI" id="CHEBI:16240"/>
        <dbReference type="ChEBI" id="CHEBI:28938"/>
        <dbReference type="ChEBI" id="CHEBI:35179"/>
        <dbReference type="ChEBI" id="CHEBI:59871"/>
        <dbReference type="EC" id="1.4.3.3"/>
    </reaction>
    <physiologicalReaction direction="left-to-right" evidence="8">
        <dbReference type="Rhea" id="RHEA:21817"/>
    </physiologicalReaction>
</comment>
<dbReference type="EMBL" id="QFPP01000511">
    <property type="protein sequence ID" value="PZQ65133.1"/>
    <property type="molecule type" value="Genomic_DNA"/>
</dbReference>
<feature type="compositionally biased region" description="Low complexity" evidence="9">
    <location>
        <begin position="386"/>
        <end position="396"/>
    </location>
</feature>
<keyword evidence="5" id="KW-0560">Oxidoreductase</keyword>
<feature type="compositionally biased region" description="Basic residues" evidence="9">
    <location>
        <begin position="368"/>
        <end position="385"/>
    </location>
</feature>
<comment type="caution">
    <text evidence="11">The sequence shown here is derived from an EMBL/GenBank/DDBJ whole genome shotgun (WGS) entry which is preliminary data.</text>
</comment>
<feature type="region of interest" description="Disordered" evidence="9">
    <location>
        <begin position="364"/>
        <end position="404"/>
    </location>
</feature>
<evidence type="ECO:0000256" key="9">
    <source>
        <dbReference type="SAM" id="MobiDB-lite"/>
    </source>
</evidence>
<evidence type="ECO:0000313" key="11">
    <source>
        <dbReference type="EMBL" id="PZQ65133.1"/>
    </source>
</evidence>
<dbReference type="GO" id="GO:0003884">
    <property type="term" value="F:D-amino-acid oxidase activity"/>
    <property type="evidence" value="ECO:0007669"/>
    <property type="project" value="UniProtKB-EC"/>
</dbReference>
<dbReference type="PANTHER" id="PTHR11530">
    <property type="entry name" value="D-AMINO ACID OXIDASE"/>
    <property type="match status" value="1"/>
</dbReference>
<evidence type="ECO:0000256" key="7">
    <source>
        <dbReference type="ARBA" id="ARBA00039751"/>
    </source>
</evidence>
<evidence type="ECO:0000256" key="3">
    <source>
        <dbReference type="ARBA" id="ARBA00022630"/>
    </source>
</evidence>
<dbReference type="PANTHER" id="PTHR11530:SF11">
    <property type="entry name" value="D-ASPARTATE OXIDASE"/>
    <property type="match status" value="1"/>
</dbReference>
<keyword evidence="4" id="KW-0274">FAD</keyword>
<evidence type="ECO:0000313" key="12">
    <source>
        <dbReference type="Proteomes" id="UP000249135"/>
    </source>
</evidence>
<dbReference type="Pfam" id="PF01266">
    <property type="entry name" value="DAO"/>
    <property type="match status" value="1"/>
</dbReference>
<evidence type="ECO:0000259" key="10">
    <source>
        <dbReference type="Pfam" id="PF01266"/>
    </source>
</evidence>
<feature type="domain" description="FAD dependent oxidoreductase" evidence="10">
    <location>
        <begin position="13"/>
        <end position="337"/>
    </location>
</feature>
<evidence type="ECO:0000256" key="4">
    <source>
        <dbReference type="ARBA" id="ARBA00022827"/>
    </source>
</evidence>
<dbReference type="InterPro" id="IPR006076">
    <property type="entry name" value="FAD-dep_OxRdtase"/>
</dbReference>
<accession>A0A2W5RDB0</accession>
<name>A0A2W5RDB0_VARPD</name>
<dbReference type="Proteomes" id="UP000249135">
    <property type="component" value="Unassembled WGS sequence"/>
</dbReference>
<dbReference type="Gene3D" id="3.30.9.10">
    <property type="entry name" value="D-Amino Acid Oxidase, subunit A, domain 2"/>
    <property type="match status" value="1"/>
</dbReference>
<dbReference type="InterPro" id="IPR023209">
    <property type="entry name" value="DAO"/>
</dbReference>